<dbReference type="AlphaFoldDB" id="A0A7I8XEM4"/>
<reference evidence="4" key="1">
    <citation type="submission" date="2020-09" db="EMBL/GenBank/DDBJ databases">
        <authorList>
            <person name="Kikuchi T."/>
        </authorList>
    </citation>
    <scope>NUCLEOTIDE SEQUENCE</scope>
    <source>
        <strain evidence="4">Ka4C1</strain>
    </source>
</reference>
<feature type="transmembrane region" description="Helical" evidence="1">
    <location>
        <begin position="252"/>
        <end position="269"/>
    </location>
</feature>
<evidence type="ECO:0000256" key="1">
    <source>
        <dbReference type="SAM" id="Phobius"/>
    </source>
</evidence>
<keyword evidence="1" id="KW-0472">Membrane</keyword>
<feature type="transmembrane region" description="Helical" evidence="1">
    <location>
        <begin position="35"/>
        <end position="52"/>
    </location>
</feature>
<gene>
    <name evidence="4" type="ORF">BXYJ_LOCUS331</name>
</gene>
<keyword evidence="1" id="KW-1133">Transmembrane helix</keyword>
<dbReference type="InterPro" id="IPR043968">
    <property type="entry name" value="SGNH"/>
</dbReference>
<dbReference type="EMBL" id="CAJFCV020000001">
    <property type="protein sequence ID" value="CAG9080196.1"/>
    <property type="molecule type" value="Genomic_DNA"/>
</dbReference>
<sequence>MSKDLLLDVQGLRCLAVIFVVLFHLWPTVFQNGFLGVDIFFVISGFIMCKILHKKSIDFSTAQDFYFRRFRRIIPLYLTVIIATIYAAYKIMNPLEFKTVAKESKSAMFFVSNIFNLPETGYFGAENTFPLFLHTWSLSVELQFYVIVPVIFYLLEKFNGISTKSGAIFLAIIGLISLTLQKYFSYDENRSHMSLYCRIWQFIAGFAAFYIRNKIFENGNDEVKYQLLECQSSDDSTVEKTDANLLLGIRKVFTIQTLVVILMILQLCVKYAQNKEIERILIVMTAATLLGFGDSVLSMERFVKVGDISYAIYLIHWPFLELFKFGDFGKNGGNEIGIQDGVFLITSVLIVAYLLENFFKTLSSYVTSWSLLVTTLLLLYSTAYYATMFIESKSWEKSLTNHSQSNTTEISFEDRVIKLYENRGNTNLTTKEAIDFNMEMKDYVQKNFSTCHNQSQVMPTDVKLDWKYYSYWCHKRGNGKKEVLLLGNSLSRDLYFGVQHYFSDVFDHLTFLSASGCIPFASEYISGGCRSYVKQIIPVVKKWHRPVDIVILQQSYLKLWPHNYTKNDAIQRDIQRFYDELSPLVKDVIFMSSADFFEYHPFQKMQKSILNNEDLSQYQIKYGYGRSLYGDTQRRIDAIKCEKCRKIDYSEQYCDKIKDSCTIIHENKILQHHDGRHSTMYGSLLLAEKLKEEYDHWENSRTEL</sequence>
<feature type="domain" description="Acyltransferase 3" evidence="2">
    <location>
        <begin position="9"/>
        <end position="355"/>
    </location>
</feature>
<feature type="transmembrane region" description="Helical" evidence="1">
    <location>
        <begin position="12"/>
        <end position="29"/>
    </location>
</feature>
<dbReference type="GO" id="GO:0016747">
    <property type="term" value="F:acyltransferase activity, transferring groups other than amino-acyl groups"/>
    <property type="evidence" value="ECO:0007669"/>
    <property type="project" value="InterPro"/>
</dbReference>
<evidence type="ECO:0000259" key="2">
    <source>
        <dbReference type="Pfam" id="PF01757"/>
    </source>
</evidence>
<feature type="transmembrane region" description="Helical" evidence="1">
    <location>
        <begin position="167"/>
        <end position="184"/>
    </location>
</feature>
<dbReference type="InterPro" id="IPR050879">
    <property type="entry name" value="Acyltransferase_3"/>
</dbReference>
<protein>
    <submittedName>
        <fullName evidence="4">(pine wood nematode) hypothetical protein</fullName>
    </submittedName>
</protein>
<dbReference type="GO" id="GO:0000271">
    <property type="term" value="P:polysaccharide biosynthetic process"/>
    <property type="evidence" value="ECO:0007669"/>
    <property type="project" value="TreeGrafter"/>
</dbReference>
<dbReference type="Pfam" id="PF19040">
    <property type="entry name" value="SGNH"/>
    <property type="match status" value="1"/>
</dbReference>
<evidence type="ECO:0000313" key="5">
    <source>
        <dbReference type="Proteomes" id="UP000659654"/>
    </source>
</evidence>
<name>A0A7I8XEM4_BURXY</name>
<feature type="transmembrane region" description="Helical" evidence="1">
    <location>
        <begin position="136"/>
        <end position="155"/>
    </location>
</feature>
<feature type="transmembrane region" description="Helical" evidence="1">
    <location>
        <begin position="73"/>
        <end position="92"/>
    </location>
</feature>
<feature type="transmembrane region" description="Helical" evidence="1">
    <location>
        <begin position="367"/>
        <end position="387"/>
    </location>
</feature>
<dbReference type="EMBL" id="CAJFDI010000001">
    <property type="protein sequence ID" value="CAD5208095.1"/>
    <property type="molecule type" value="Genomic_DNA"/>
</dbReference>
<dbReference type="InterPro" id="IPR002656">
    <property type="entry name" value="Acyl_transf_3_dom"/>
</dbReference>
<evidence type="ECO:0000259" key="3">
    <source>
        <dbReference type="Pfam" id="PF19040"/>
    </source>
</evidence>
<accession>A0A7I8XEM4</accession>
<dbReference type="GO" id="GO:0016020">
    <property type="term" value="C:membrane"/>
    <property type="evidence" value="ECO:0007669"/>
    <property type="project" value="TreeGrafter"/>
</dbReference>
<feature type="transmembrane region" description="Helical" evidence="1">
    <location>
        <begin position="337"/>
        <end position="355"/>
    </location>
</feature>
<dbReference type="OrthoDB" id="92766at2759"/>
<dbReference type="Pfam" id="PF01757">
    <property type="entry name" value="Acyl_transf_3"/>
    <property type="match status" value="1"/>
</dbReference>
<feature type="domain" description="SGNH" evidence="3">
    <location>
        <begin position="469"/>
        <end position="690"/>
    </location>
</feature>
<dbReference type="PANTHER" id="PTHR23028">
    <property type="entry name" value="ACETYLTRANSFERASE"/>
    <property type="match status" value="1"/>
</dbReference>
<evidence type="ECO:0000313" key="4">
    <source>
        <dbReference type="EMBL" id="CAD5208095.1"/>
    </source>
</evidence>
<keyword evidence="1" id="KW-0812">Transmembrane</keyword>
<comment type="caution">
    <text evidence="4">The sequence shown here is derived from an EMBL/GenBank/DDBJ whole genome shotgun (WGS) entry which is preliminary data.</text>
</comment>
<keyword evidence="5" id="KW-1185">Reference proteome</keyword>
<dbReference type="Proteomes" id="UP000582659">
    <property type="component" value="Unassembled WGS sequence"/>
</dbReference>
<dbReference type="PANTHER" id="PTHR23028:SF53">
    <property type="entry name" value="ACYL_TRANSF_3 DOMAIN-CONTAINING PROTEIN"/>
    <property type="match status" value="1"/>
</dbReference>
<proteinExistence type="predicted"/>
<feature type="transmembrane region" description="Helical" evidence="1">
    <location>
        <begin position="281"/>
        <end position="302"/>
    </location>
</feature>
<dbReference type="Proteomes" id="UP000659654">
    <property type="component" value="Unassembled WGS sequence"/>
</dbReference>
<dbReference type="SMR" id="A0A7I8XEM4"/>
<organism evidence="4 5">
    <name type="scientific">Bursaphelenchus xylophilus</name>
    <name type="common">Pinewood nematode worm</name>
    <name type="synonym">Aphelenchoides xylophilus</name>
    <dbReference type="NCBI Taxonomy" id="6326"/>
    <lineage>
        <taxon>Eukaryota</taxon>
        <taxon>Metazoa</taxon>
        <taxon>Ecdysozoa</taxon>
        <taxon>Nematoda</taxon>
        <taxon>Chromadorea</taxon>
        <taxon>Rhabditida</taxon>
        <taxon>Tylenchina</taxon>
        <taxon>Tylenchomorpha</taxon>
        <taxon>Aphelenchoidea</taxon>
        <taxon>Aphelenchoididae</taxon>
        <taxon>Bursaphelenchus</taxon>
    </lineage>
</organism>